<protein>
    <submittedName>
        <fullName evidence="2">Uncharacterized protein DUF4386</fullName>
    </submittedName>
</protein>
<dbReference type="AlphaFoldDB" id="A0A327WVQ3"/>
<feature type="transmembrane region" description="Helical" evidence="1">
    <location>
        <begin position="142"/>
        <end position="166"/>
    </location>
</feature>
<comment type="caution">
    <text evidence="2">The sequence shown here is derived from an EMBL/GenBank/DDBJ whole genome shotgun (WGS) entry which is preliminary data.</text>
</comment>
<dbReference type="OrthoDB" id="7060422at2"/>
<feature type="transmembrane region" description="Helical" evidence="1">
    <location>
        <begin position="59"/>
        <end position="82"/>
    </location>
</feature>
<evidence type="ECO:0000256" key="1">
    <source>
        <dbReference type="SAM" id="Phobius"/>
    </source>
</evidence>
<feature type="transmembrane region" description="Helical" evidence="1">
    <location>
        <begin position="219"/>
        <end position="236"/>
    </location>
</feature>
<feature type="transmembrane region" description="Helical" evidence="1">
    <location>
        <begin position="195"/>
        <end position="214"/>
    </location>
</feature>
<keyword evidence="1" id="KW-0812">Transmembrane</keyword>
<evidence type="ECO:0000313" key="3">
    <source>
        <dbReference type="Proteomes" id="UP000248790"/>
    </source>
</evidence>
<gene>
    <name evidence="2" type="ORF">LX87_02291</name>
</gene>
<dbReference type="EMBL" id="QLMC01000003">
    <property type="protein sequence ID" value="RAJ97391.1"/>
    <property type="molecule type" value="Genomic_DNA"/>
</dbReference>
<keyword evidence="3" id="KW-1185">Reference proteome</keyword>
<proteinExistence type="predicted"/>
<evidence type="ECO:0000313" key="2">
    <source>
        <dbReference type="EMBL" id="RAJ97391.1"/>
    </source>
</evidence>
<name>A0A327WVQ3_LARAB</name>
<keyword evidence="1" id="KW-0472">Membrane</keyword>
<feature type="transmembrane region" description="Helical" evidence="1">
    <location>
        <begin position="248"/>
        <end position="270"/>
    </location>
</feature>
<dbReference type="RefSeq" id="WP_111628381.1">
    <property type="nucleotide sequence ID" value="NZ_QLMC01000003.1"/>
</dbReference>
<dbReference type="InterPro" id="IPR025495">
    <property type="entry name" value="DUF4386"/>
</dbReference>
<keyword evidence="1" id="KW-1133">Transmembrane helix</keyword>
<organism evidence="2 3">
    <name type="scientific">Larkinella arboricola</name>
    <dbReference type="NCBI Taxonomy" id="643671"/>
    <lineage>
        <taxon>Bacteria</taxon>
        <taxon>Pseudomonadati</taxon>
        <taxon>Bacteroidota</taxon>
        <taxon>Cytophagia</taxon>
        <taxon>Cytophagales</taxon>
        <taxon>Spirosomataceae</taxon>
        <taxon>Larkinella</taxon>
    </lineage>
</organism>
<feature type="transmembrane region" description="Helical" evidence="1">
    <location>
        <begin position="107"/>
        <end position="130"/>
    </location>
</feature>
<reference evidence="2 3" key="1">
    <citation type="submission" date="2018-06" db="EMBL/GenBank/DDBJ databases">
        <title>Genomic Encyclopedia of Archaeal and Bacterial Type Strains, Phase II (KMG-II): from individual species to whole genera.</title>
        <authorList>
            <person name="Goeker M."/>
        </authorList>
    </citation>
    <scope>NUCLEOTIDE SEQUENCE [LARGE SCALE GENOMIC DNA]</scope>
    <source>
        <strain evidence="2 3">DSM 21851</strain>
    </source>
</reference>
<dbReference type="Pfam" id="PF14329">
    <property type="entry name" value="DUF4386"/>
    <property type="match status" value="1"/>
</dbReference>
<accession>A0A327WVQ3</accession>
<sequence>MLDRTRKVFILVIQLGRGYSIGCHLVALKTDKRLLLTLFPSKPMVDTSKPAPQISLQTAALLAGSAVLIMVFAIPFAEFAVYQKLVVPQKPAETIQNIRANLPLFRTGILCYLITFFCDVLAAWALYLFLKPAHEQLSLLTAWLRVVYAAVNLTVLLNLVTVLRLLTPTDYVTVVDAEQLQTQVMLSLRSFRSGWSFTFNLFGIYLCLLGYLVFRSNYIPGLLGILLAIAGLGYLIDNIRPFVVPDFVINSTLILITGAFEVVFVGWLLIKGTRIEQPA</sequence>
<dbReference type="Proteomes" id="UP000248790">
    <property type="component" value="Unassembled WGS sequence"/>
</dbReference>